<evidence type="ECO:0000313" key="5">
    <source>
        <dbReference type="EMBL" id="CAB5238025.1"/>
    </source>
</evidence>
<dbReference type="EMBL" id="LR796941">
    <property type="protein sequence ID" value="CAB4176624.1"/>
    <property type="molecule type" value="Genomic_DNA"/>
</dbReference>
<gene>
    <name evidence="2" type="ORF">UFOVP1076_45</name>
    <name evidence="3" type="ORF">UFOVP1314_28</name>
    <name evidence="4" type="ORF">UFOVP1427_42</name>
    <name evidence="5" type="ORF">UFOVP1523_46</name>
    <name evidence="1" type="ORF">UFOVP991_45</name>
</gene>
<dbReference type="EMBL" id="LR798456">
    <property type="protein sequence ID" value="CAB5238025.1"/>
    <property type="molecule type" value="Genomic_DNA"/>
</dbReference>
<dbReference type="EMBL" id="LR797025">
    <property type="protein sequence ID" value="CAB4183185.1"/>
    <property type="molecule type" value="Genomic_DNA"/>
</dbReference>
<proteinExistence type="predicted"/>
<name>A0A6J5QR17_9CAUD</name>
<organism evidence="2">
    <name type="scientific">uncultured Caudovirales phage</name>
    <dbReference type="NCBI Taxonomy" id="2100421"/>
    <lineage>
        <taxon>Viruses</taxon>
        <taxon>Duplodnaviria</taxon>
        <taxon>Heunggongvirae</taxon>
        <taxon>Uroviricota</taxon>
        <taxon>Caudoviricetes</taxon>
        <taxon>Peduoviridae</taxon>
        <taxon>Maltschvirus</taxon>
        <taxon>Maltschvirus maltsch</taxon>
    </lineage>
</organism>
<protein>
    <submittedName>
        <fullName evidence="2">Uncharacterized protein</fullName>
    </submittedName>
</protein>
<evidence type="ECO:0000313" key="4">
    <source>
        <dbReference type="EMBL" id="CAB4211349.1"/>
    </source>
</evidence>
<evidence type="ECO:0000313" key="3">
    <source>
        <dbReference type="EMBL" id="CAB4197801.1"/>
    </source>
</evidence>
<evidence type="ECO:0000313" key="1">
    <source>
        <dbReference type="EMBL" id="CAB4176624.1"/>
    </source>
</evidence>
<sequence>MTTYLHTGASIANYKAVQIIPGPNADGTAIIVIALGPYQLSFVGWNAAAIADAWNTSTNPFFQQITASTTTGTGIVFTSNILGQDFEMTVSVNGNTGFRVSAIQSLSIRASGGTFTLSDGYITSAAIAYSATPATLRSNIQAAINAMAGYSVGDVVVTGDGPFLLEFDEGRFTGLSVATWIPTSSLTGGTALATVTTYQNGNVGTNEIITVSFPADGTHSEDLDEIQEISVGSATSGEFVLTIPTYGSTNAIPFTAGRSRIKTELENLVGLDNIIVAGGPLSVISGTGSTNVDGVATEDGWYLNSGTGPMEDADAYLTLGGSSSNPQSLGMLRFTLAAANAVVVEAASLILTRTSSGGSGTDYTGTLYIIDADDPTWPANAAAAITLDDAVDYATGVSVTIPTVGYAGEQYILDVTALVQVVVNRAGWSSGNHLSFVLISTGPNGVQLVDSMETVTGVAPSLTCLVSGTPTYSHNPITVQFTGAVGGLDLDEMTADTIATITTTQEGGTHTVENINGGTWALLLNNPATGAVYNIANIPYNVSAASLDTLIEAVCGAGTVTVTGGPAPSTPLVIQFTGDLQKTALTETVVASLTGNFGASSSLTTVREAISLPEVDNCWDMTVIPGEGTLAVSDLPSLTSRGFLIITISEPESINPSSIIDNNIYVPLLSINPARIETAINEAYGKDVVRVTRIVHSLEHAEIPAHTSYSSISTVATPLHFWYYRDIFRLVFVGDFQASGSITDVSVRIAPVSNVNPTAASPALWMIPSTIPTGSDELDMYYESHRVYLGFTNYLTNVHATQYHEFSCVRNTNTISNKLSYRVKLLTQTGGAIGFTLVNNPPVEVKRSGVARQITDNTIVFSWAKEVPAAITTISPSYNVICSTSALNWDSSADTIEAALSSMLSGFMSSVTVTGTLYNSWLSEFAADELLPEDSYHDLRITLDGKLAGLPLNELGYKLIATMLPVVSYPDFRNPIVWIEPFSVPLPGGLNQRQRFSLASAADVSSMVLAIGNNTISGLTTSTTAAQLQALIAASVGAVPAGGAAVVNNFGTPIPEKWRNPVTVYGTTLAYPIELEFSGYGYQYTDHIISFGVTGITTLITVTETQVGVNPIGEVQHLTISGEPHSGTYTLDGGAALAYNANAAAIQADLGAAPPTVTGTYPAFTLTWPSSSGNVSVLTTTSGNLNNSFVNVNITDPDAQVGGLGASANISDITPGTGPLYLDNPQNYSPQQVFGSEDTLIIDDTLSAITFGIDMSSYFSVIDLGLAPPTGVGSVFKYDRNRIVFQENQKVYLTGTGTPPDGLTFGDAYYVINVENNYLFGLSSSPSGVAIAVTDVGTGTFRLYLKNVILQVHSRYAGQRIGLPNNNTGTSLPEYLPKYLVLPGINADIGIGEGSGLNLLRLNSDHLPSEILIQQSAQSGTANIPAVLLLSNNADTNINILDGDVGIAVYSQETSLVNDITVVGGSITLHGTTVAGTLSTSNGVTPVIQTGCTIAGLVTIE</sequence>
<dbReference type="EMBL" id="LR797371">
    <property type="protein sequence ID" value="CAB4211349.1"/>
    <property type="molecule type" value="Genomic_DNA"/>
</dbReference>
<accession>A0A6J5QR17</accession>
<evidence type="ECO:0000313" key="2">
    <source>
        <dbReference type="EMBL" id="CAB4183185.1"/>
    </source>
</evidence>
<dbReference type="EMBL" id="LR797258">
    <property type="protein sequence ID" value="CAB4197801.1"/>
    <property type="molecule type" value="Genomic_DNA"/>
</dbReference>
<reference evidence="2" key="1">
    <citation type="submission" date="2020-05" db="EMBL/GenBank/DDBJ databases">
        <authorList>
            <person name="Chiriac C."/>
            <person name="Salcher M."/>
            <person name="Ghai R."/>
            <person name="Kavagutti S V."/>
        </authorList>
    </citation>
    <scope>NUCLEOTIDE SEQUENCE</scope>
</reference>